<dbReference type="Proteomes" id="UP000030019">
    <property type="component" value="Unassembled WGS sequence"/>
</dbReference>
<organism evidence="1 2">
    <name type="scientific">Streptococcus sinensis</name>
    <dbReference type="NCBI Taxonomy" id="176090"/>
    <lineage>
        <taxon>Bacteria</taxon>
        <taxon>Bacillati</taxon>
        <taxon>Bacillota</taxon>
        <taxon>Bacilli</taxon>
        <taxon>Lactobacillales</taxon>
        <taxon>Streptococcaceae</taxon>
        <taxon>Streptococcus</taxon>
    </lineage>
</organism>
<evidence type="ECO:0000313" key="1">
    <source>
        <dbReference type="EMBL" id="KGM37975.1"/>
    </source>
</evidence>
<proteinExistence type="predicted"/>
<dbReference type="AlphaFoldDB" id="A0A0A0DIX6"/>
<keyword evidence="2" id="KW-1185">Reference proteome</keyword>
<gene>
    <name evidence="1" type="ORF">SSIN_0265</name>
</gene>
<comment type="caution">
    <text evidence="1">The sequence shown here is derived from an EMBL/GenBank/DDBJ whole genome shotgun (WGS) entry which is preliminary data.</text>
</comment>
<dbReference type="PATRIC" id="fig|176090.4.peg.264"/>
<dbReference type="EMBL" id="JPEN01000027">
    <property type="protein sequence ID" value="KGM37975.1"/>
    <property type="molecule type" value="Genomic_DNA"/>
</dbReference>
<sequence>MYTFYDIDDNGIAELLTGHLSTNGDYYLAAIYYLNQGVSTYLAQSRVALAGGSRESATIYTDGTVFYACWHSLHSEANGYLYKLRSDNTGFDIEKEGEFQVAGVKPDDERSANSIFSLGSKTPLDLTSLLWKDISSYSSNS</sequence>
<reference evidence="1 2" key="1">
    <citation type="submission" date="2014-06" db="EMBL/GenBank/DDBJ databases">
        <authorList>
            <person name="Teng J.L."/>
            <person name="Huang Y."/>
            <person name="Tse H."/>
            <person name="Lau S.K."/>
            <person name="Woo P.C."/>
        </authorList>
    </citation>
    <scope>NUCLEOTIDE SEQUENCE [LARGE SCALE GENOMIC DNA]</scope>
    <source>
        <strain evidence="1 2">HKU4</strain>
    </source>
</reference>
<accession>A0A0A0DIX6</accession>
<dbReference type="RefSeq" id="WP_052076746.1">
    <property type="nucleotide sequence ID" value="NZ_JPEN01000027.1"/>
</dbReference>
<name>A0A0A0DIX6_9STRE</name>
<evidence type="ECO:0000313" key="2">
    <source>
        <dbReference type="Proteomes" id="UP000030019"/>
    </source>
</evidence>
<protein>
    <submittedName>
        <fullName evidence="1">Conserved uncharacterized protein</fullName>
    </submittedName>
</protein>